<evidence type="ECO:0000313" key="2">
    <source>
        <dbReference type="EMBL" id="MBH0111571.1"/>
    </source>
</evidence>
<keyword evidence="1" id="KW-0812">Transmembrane</keyword>
<keyword evidence="1" id="KW-0472">Membrane</keyword>
<reference evidence="2" key="1">
    <citation type="submission" date="2020-11" db="EMBL/GenBank/DDBJ databases">
        <title>Novosphingobium aureum sp. nov., a marine bacterium isolated from sediment of a salt flat.</title>
        <authorList>
            <person name="Yoo Y."/>
            <person name="Kim J.-J."/>
        </authorList>
    </citation>
    <scope>NUCLEOTIDE SEQUENCE</scope>
    <source>
        <strain evidence="2">YJ-S2-02</strain>
    </source>
</reference>
<evidence type="ECO:0000256" key="1">
    <source>
        <dbReference type="SAM" id="Phobius"/>
    </source>
</evidence>
<gene>
    <name evidence="2" type="ORF">I5E68_01220</name>
</gene>
<dbReference type="RefSeq" id="WP_197160008.1">
    <property type="nucleotide sequence ID" value="NZ_JADZGI010000001.1"/>
</dbReference>
<protein>
    <submittedName>
        <fullName evidence="2">Uncharacterized protein</fullName>
    </submittedName>
</protein>
<proteinExistence type="predicted"/>
<comment type="caution">
    <text evidence="2">The sequence shown here is derived from an EMBL/GenBank/DDBJ whole genome shotgun (WGS) entry which is preliminary data.</text>
</comment>
<evidence type="ECO:0000313" key="3">
    <source>
        <dbReference type="Proteomes" id="UP000617634"/>
    </source>
</evidence>
<dbReference type="Proteomes" id="UP000617634">
    <property type="component" value="Unassembled WGS sequence"/>
</dbReference>
<dbReference type="AlphaFoldDB" id="A0A931H914"/>
<keyword evidence="3" id="KW-1185">Reference proteome</keyword>
<name>A0A931H914_9SPHN</name>
<sequence length="205" mass="23383">MWQWFLEHTQVFSVALSFAMLIVWVIYLQLLLVQFRGTKRSTILITRAAGRGMRSRCLVTNMSSQPLYVSSLIATVHVRGRQIELALTDLRELPGDLGEDPRSLMGQGSLATGQFMNIGHFDDIVATLLEANDETDVQMDEVEQFDLTVVALYALEDMPVGATRSFHFDRNVPKGPKVQPLSIETDQIRQRKRRKELLRKTQQHL</sequence>
<accession>A0A931H914</accession>
<feature type="transmembrane region" description="Helical" evidence="1">
    <location>
        <begin position="12"/>
        <end position="33"/>
    </location>
</feature>
<organism evidence="2 3">
    <name type="scientific">Novosphingobium aureum</name>
    <dbReference type="NCBI Taxonomy" id="2792964"/>
    <lineage>
        <taxon>Bacteria</taxon>
        <taxon>Pseudomonadati</taxon>
        <taxon>Pseudomonadota</taxon>
        <taxon>Alphaproteobacteria</taxon>
        <taxon>Sphingomonadales</taxon>
        <taxon>Sphingomonadaceae</taxon>
        <taxon>Novosphingobium</taxon>
    </lineage>
</organism>
<dbReference type="EMBL" id="JADZGI010000001">
    <property type="protein sequence ID" value="MBH0111571.1"/>
    <property type="molecule type" value="Genomic_DNA"/>
</dbReference>
<keyword evidence="1" id="KW-1133">Transmembrane helix</keyword>